<evidence type="ECO:0000259" key="2">
    <source>
        <dbReference type="Pfam" id="PF08378"/>
    </source>
</evidence>
<dbReference type="GO" id="GO:0043138">
    <property type="term" value="F:3'-5' DNA helicase activity"/>
    <property type="evidence" value="ECO:0007669"/>
    <property type="project" value="TreeGrafter"/>
</dbReference>
<dbReference type="KEGG" id="bvs:BARVI_12130"/>
<dbReference type="InterPro" id="IPR027417">
    <property type="entry name" value="P-loop_NTPase"/>
</dbReference>
<dbReference type="GO" id="GO:0000725">
    <property type="term" value="P:recombinational repair"/>
    <property type="evidence" value="ECO:0007669"/>
    <property type="project" value="TreeGrafter"/>
</dbReference>
<dbReference type="GeneID" id="90530123"/>
<dbReference type="EMBL" id="CP007034">
    <property type="protein sequence ID" value="AHF13346.1"/>
    <property type="molecule type" value="Genomic_DNA"/>
</dbReference>
<dbReference type="Gene3D" id="3.40.50.300">
    <property type="entry name" value="P-loop containing nucleotide triphosphate hydrolases"/>
    <property type="match status" value="2"/>
</dbReference>
<feature type="domain" description="NERD" evidence="2">
    <location>
        <begin position="20"/>
        <end position="108"/>
    </location>
</feature>
<accession>W0EW99</accession>
<sequence length="730" mass="86451">MALFYPTIDKIKQFKVQPTDGEWALLDFLETALDDSFEVYFNPFLNGDRPDVLIMRKDYGVMVIEVKDWDLDNFELSEKKKWVYIPNGSVVKSPINQVLKYKNNLFDLHVPELLQVKIKDFRSFNIVSCAVYFHCANQASIKKMLVTPFKEDKKYQTFLKYNIDFLGRDSLNTDDFYSLLRKRYIIASQPSRFFTDAVYNNFKRILSPAIHLQSQGEVYSYSEKQKEIIYSTTLEQRVRGVFGSGKTTVLAARAVQAYKRALTRNNNPRILILTFNITLKNFIHDKMNRVNETFPIENFIIINYHQFINAELNNLNVEVDIPEGLADISEYLETNYYGNIQLFEKHKSEIVKYDAVLIDEIQDYHRVWMDIIKNYFRDPEGDYVLFGDVKQNIYGLATMNKDVVTNVKGVNELKYCFRSDFKVRDLAQSFQRNIFVGKYDIDDFSENGKYTFFGQEEEKEGYINYMYLQKTNPVSALYNIIRGNILNKNMNISPNDITILGYTTNLLRFFDLYYRYSSRERTNSMLETIETMYMTHLNYIGKNNDNNPNSNWFNSITDHLKKKLFPNRKQLFDNDIIKLRQHIAILFSIFDLYKNFRNLFDAKLDEECKKCGITLNAFIAYREYYKEDLDKFINDVYSDNYKYIRDNKKLHFWMNSGTIKISTINSFKGWESEVVFLIIEPKYETSTLFNMSFDELLYTGLTRCKRNLIIINFGNEEYDLKMRPLIAQFK</sequence>
<dbReference type="eggNOG" id="COG0210">
    <property type="taxonomic scope" value="Bacteria"/>
</dbReference>
<dbReference type="InterPro" id="IPR000212">
    <property type="entry name" value="DNA_helicase_UvrD/REP"/>
</dbReference>
<reference evidence="3 4" key="1">
    <citation type="submission" date="2013-12" db="EMBL/GenBank/DDBJ databases">
        <authorList>
            <consortium name="DOE Joint Genome Institute"/>
            <person name="Eisen J."/>
            <person name="Huntemann M."/>
            <person name="Han J."/>
            <person name="Chen A."/>
            <person name="Kyrpides N."/>
            <person name="Mavromatis K."/>
            <person name="Markowitz V."/>
            <person name="Palaniappan K."/>
            <person name="Ivanova N."/>
            <person name="Schaumberg A."/>
            <person name="Pati A."/>
            <person name="Liolios K."/>
            <person name="Nordberg H.P."/>
            <person name="Cantor M.N."/>
            <person name="Hua S.X."/>
            <person name="Woyke T."/>
        </authorList>
    </citation>
    <scope>NUCLEOTIDE SEQUENCE [LARGE SCALE GENOMIC DNA]</scope>
    <source>
        <strain evidence="4">DSM 18177</strain>
    </source>
</reference>
<dbReference type="Pfam" id="PF08378">
    <property type="entry name" value="NERD"/>
    <property type="match status" value="1"/>
</dbReference>
<keyword evidence="4" id="KW-1185">Reference proteome</keyword>
<dbReference type="SUPFAM" id="SSF52540">
    <property type="entry name" value="P-loop containing nucleoside triphosphate hydrolases"/>
    <property type="match status" value="1"/>
</dbReference>
<proteinExistence type="predicted"/>
<evidence type="ECO:0000256" key="1">
    <source>
        <dbReference type="ARBA" id="ARBA00034923"/>
    </source>
</evidence>
<protein>
    <recommendedName>
        <fullName evidence="1">DNA 3'-5' helicase II</fullName>
    </recommendedName>
</protein>
<dbReference type="AlphaFoldDB" id="W0EW99"/>
<evidence type="ECO:0000313" key="4">
    <source>
        <dbReference type="Proteomes" id="UP000018901"/>
    </source>
</evidence>
<dbReference type="GO" id="GO:0003677">
    <property type="term" value="F:DNA binding"/>
    <property type="evidence" value="ECO:0007669"/>
    <property type="project" value="InterPro"/>
</dbReference>
<name>W0EW99_9BACT</name>
<dbReference type="OrthoDB" id="9787585at2"/>
<dbReference type="PANTHER" id="PTHR11070">
    <property type="entry name" value="UVRD / RECB / PCRA DNA HELICASE FAMILY MEMBER"/>
    <property type="match status" value="1"/>
</dbReference>
<dbReference type="RefSeq" id="WP_025279437.1">
    <property type="nucleotide sequence ID" value="NZ_CP007034.1"/>
</dbReference>
<evidence type="ECO:0000313" key="3">
    <source>
        <dbReference type="EMBL" id="AHF13346.1"/>
    </source>
</evidence>
<dbReference type="HOGENOM" id="CLU_016837_0_0_10"/>
<organism evidence="3 4">
    <name type="scientific">Barnesiella viscericola DSM 18177</name>
    <dbReference type="NCBI Taxonomy" id="880074"/>
    <lineage>
        <taxon>Bacteria</taxon>
        <taxon>Pseudomonadati</taxon>
        <taxon>Bacteroidota</taxon>
        <taxon>Bacteroidia</taxon>
        <taxon>Bacteroidales</taxon>
        <taxon>Barnesiellaceae</taxon>
        <taxon>Barnesiella</taxon>
    </lineage>
</organism>
<dbReference type="PATRIC" id="fig|880074.11.peg.2502"/>
<dbReference type="Proteomes" id="UP000018901">
    <property type="component" value="Chromosome"/>
</dbReference>
<dbReference type="GO" id="GO:0005524">
    <property type="term" value="F:ATP binding"/>
    <property type="evidence" value="ECO:0007669"/>
    <property type="project" value="InterPro"/>
</dbReference>
<dbReference type="PANTHER" id="PTHR11070:SF2">
    <property type="entry name" value="ATP-DEPENDENT DNA HELICASE SRS2"/>
    <property type="match status" value="1"/>
</dbReference>
<dbReference type="InterPro" id="IPR011528">
    <property type="entry name" value="NERD"/>
</dbReference>
<dbReference type="Pfam" id="PF13245">
    <property type="entry name" value="AAA_19"/>
    <property type="match status" value="1"/>
</dbReference>
<dbReference type="STRING" id="880074.BARVI_12130"/>
<gene>
    <name evidence="3" type="ORF">BARVI_12130</name>
</gene>